<evidence type="ECO:0000313" key="1">
    <source>
        <dbReference type="EMBL" id="MEQ2157819.1"/>
    </source>
</evidence>
<comment type="caution">
    <text evidence="1">The sequence shown here is derived from an EMBL/GenBank/DDBJ whole genome shotgun (WGS) entry which is preliminary data.</text>
</comment>
<sequence length="87" mass="9829">MGRSPEEQLQRRAMAPHERFCLEAGRRTTIMKNFSLFFIQRGGGFVFPLAIDLSPSHQAPLLPRVIVWAPRVQSGPFKSRSVCADTM</sequence>
<accession>A0ABV0MFE8</accession>
<evidence type="ECO:0000313" key="2">
    <source>
        <dbReference type="Proteomes" id="UP001476798"/>
    </source>
</evidence>
<name>A0ABV0MFE8_9TELE</name>
<gene>
    <name evidence="1" type="ORF">GOODEAATRI_005707</name>
</gene>
<dbReference type="Proteomes" id="UP001476798">
    <property type="component" value="Unassembled WGS sequence"/>
</dbReference>
<keyword evidence="2" id="KW-1185">Reference proteome</keyword>
<dbReference type="EMBL" id="JAHRIO010000262">
    <property type="protein sequence ID" value="MEQ2157819.1"/>
    <property type="molecule type" value="Genomic_DNA"/>
</dbReference>
<protein>
    <submittedName>
        <fullName evidence="1">Uncharacterized protein</fullName>
    </submittedName>
</protein>
<reference evidence="1 2" key="1">
    <citation type="submission" date="2021-06" db="EMBL/GenBank/DDBJ databases">
        <authorList>
            <person name="Palmer J.M."/>
        </authorList>
    </citation>
    <scope>NUCLEOTIDE SEQUENCE [LARGE SCALE GENOMIC DNA]</scope>
    <source>
        <strain evidence="1 2">GA_2019</strain>
        <tissue evidence="1">Muscle</tissue>
    </source>
</reference>
<organism evidence="1 2">
    <name type="scientific">Goodea atripinnis</name>
    <dbReference type="NCBI Taxonomy" id="208336"/>
    <lineage>
        <taxon>Eukaryota</taxon>
        <taxon>Metazoa</taxon>
        <taxon>Chordata</taxon>
        <taxon>Craniata</taxon>
        <taxon>Vertebrata</taxon>
        <taxon>Euteleostomi</taxon>
        <taxon>Actinopterygii</taxon>
        <taxon>Neopterygii</taxon>
        <taxon>Teleostei</taxon>
        <taxon>Neoteleostei</taxon>
        <taxon>Acanthomorphata</taxon>
        <taxon>Ovalentaria</taxon>
        <taxon>Atherinomorphae</taxon>
        <taxon>Cyprinodontiformes</taxon>
        <taxon>Goodeidae</taxon>
        <taxon>Goodea</taxon>
    </lineage>
</organism>
<proteinExistence type="predicted"/>